<organism evidence="12 13">
    <name type="scientific">Syntrophobotulus glycolicus (strain DSM 8271 / FlGlyR)</name>
    <dbReference type="NCBI Taxonomy" id="645991"/>
    <lineage>
        <taxon>Bacteria</taxon>
        <taxon>Bacillati</taxon>
        <taxon>Bacillota</taxon>
        <taxon>Clostridia</taxon>
        <taxon>Eubacteriales</taxon>
        <taxon>Desulfitobacteriaceae</taxon>
        <taxon>Syntrophobotulus</taxon>
    </lineage>
</organism>
<comment type="similarity">
    <text evidence="10">Belongs to the MsrA Met sulfoxide reductase family.</text>
</comment>
<dbReference type="GO" id="GO:0008113">
    <property type="term" value="F:peptide-methionine (S)-S-oxide reductase activity"/>
    <property type="evidence" value="ECO:0007669"/>
    <property type="project" value="UniProtKB-UniRule"/>
</dbReference>
<dbReference type="GO" id="GO:0033744">
    <property type="term" value="F:L-methionine:thioredoxin-disulfide S-oxidoreductase activity"/>
    <property type="evidence" value="ECO:0007669"/>
    <property type="project" value="RHEA"/>
</dbReference>
<dbReference type="SUPFAM" id="SSF51316">
    <property type="entry name" value="Mss4-like"/>
    <property type="match status" value="1"/>
</dbReference>
<evidence type="ECO:0000313" key="13">
    <source>
        <dbReference type="Proteomes" id="UP000007488"/>
    </source>
</evidence>
<evidence type="ECO:0000256" key="7">
    <source>
        <dbReference type="ARBA" id="ARBA00048488"/>
    </source>
</evidence>
<reference evidence="13" key="2">
    <citation type="submission" date="2011-02" db="EMBL/GenBank/DDBJ databases">
        <title>The complete genome of Syntrophobotulus glycolicus DSM 8271.</title>
        <authorList>
            <person name="Lucas S."/>
            <person name="Copeland A."/>
            <person name="Lapidus A."/>
            <person name="Bruce D."/>
            <person name="Goodwin L."/>
            <person name="Pitluck S."/>
            <person name="Kyrpides N."/>
            <person name="Mavromatis K."/>
            <person name="Pagani I."/>
            <person name="Ivanova N."/>
            <person name="Mikhailova N."/>
            <person name="Chertkov O."/>
            <person name="Held B."/>
            <person name="Detter J.C."/>
            <person name="Tapia R."/>
            <person name="Han C."/>
            <person name="Land M."/>
            <person name="Hauser L."/>
            <person name="Markowitz V."/>
            <person name="Cheng J.-F."/>
            <person name="Hugenholtz P."/>
            <person name="Woyke T."/>
            <person name="Wu D."/>
            <person name="Spring S."/>
            <person name="Schroeder M."/>
            <person name="Brambilla E."/>
            <person name="Klenk H.-P."/>
            <person name="Eisen J.A."/>
        </authorList>
    </citation>
    <scope>NUCLEOTIDE SEQUENCE [LARGE SCALE GENOMIC DNA]</scope>
    <source>
        <strain evidence="13">DSM 8271 / FlGlyR</strain>
    </source>
</reference>
<dbReference type="GO" id="GO:0030091">
    <property type="term" value="P:protein repair"/>
    <property type="evidence" value="ECO:0007669"/>
    <property type="project" value="InterPro"/>
</dbReference>
<name>F0SYN9_SYNGF</name>
<dbReference type="Gene3D" id="2.170.150.20">
    <property type="entry name" value="Peptide methionine sulfoxide reductase"/>
    <property type="match status" value="1"/>
</dbReference>
<dbReference type="SUPFAM" id="SSF55068">
    <property type="entry name" value="Peptide methionine sulfoxide reductase"/>
    <property type="match status" value="1"/>
</dbReference>
<dbReference type="GO" id="GO:0005737">
    <property type="term" value="C:cytoplasm"/>
    <property type="evidence" value="ECO:0007669"/>
    <property type="project" value="TreeGrafter"/>
</dbReference>
<feature type="active site" description="Nucleophile" evidence="9">
    <location>
        <position position="289"/>
    </location>
</feature>
<keyword evidence="3 9" id="KW-0560">Oxidoreductase</keyword>
<dbReference type="RefSeq" id="WP_013623711.1">
    <property type="nucleotide sequence ID" value="NC_015172.1"/>
</dbReference>
<dbReference type="PANTHER" id="PTHR10173:SF59">
    <property type="entry name" value="PEPTIDE METHIONINE SULFOXIDE REDUCTASE MSRA_MSRB"/>
    <property type="match status" value="1"/>
</dbReference>
<dbReference type="EC" id="1.8.4.12" evidence="9"/>
<dbReference type="PANTHER" id="PTHR10173">
    <property type="entry name" value="METHIONINE SULFOXIDE REDUCTASE"/>
    <property type="match status" value="1"/>
</dbReference>
<dbReference type="InterPro" id="IPR011057">
    <property type="entry name" value="Mss4-like_sf"/>
</dbReference>
<gene>
    <name evidence="10" type="primary">msrA</name>
    <name evidence="9" type="synonym">msrB</name>
    <name evidence="12" type="ordered locus">Sgly_0475</name>
</gene>
<evidence type="ECO:0000256" key="5">
    <source>
        <dbReference type="ARBA" id="ARBA00024679"/>
    </source>
</evidence>
<reference evidence="12 13" key="1">
    <citation type="journal article" date="2011" name="Stand. Genomic Sci.">
        <title>Complete genome sequence of Syntrophobotulus glycolicus type strain (FlGlyR).</title>
        <authorList>
            <person name="Han C."/>
            <person name="Mwirichia R."/>
            <person name="Chertkov O."/>
            <person name="Held B."/>
            <person name="Lapidus A."/>
            <person name="Nolan M."/>
            <person name="Lucas S."/>
            <person name="Hammon N."/>
            <person name="Deshpande S."/>
            <person name="Cheng J.F."/>
            <person name="Tapia R."/>
            <person name="Goodwin L."/>
            <person name="Pitluck S."/>
            <person name="Huntemann M."/>
            <person name="Liolios K."/>
            <person name="Ivanova N."/>
            <person name="Pagani I."/>
            <person name="Mavromatis K."/>
            <person name="Ovchinikova G."/>
            <person name="Pati A."/>
            <person name="Chen A."/>
            <person name="Palaniappan K."/>
            <person name="Land M."/>
            <person name="Hauser L."/>
            <person name="Brambilla E.M."/>
            <person name="Rohde M."/>
            <person name="Spring S."/>
            <person name="Sikorski J."/>
            <person name="Goker M."/>
            <person name="Woyke T."/>
            <person name="Bristow J."/>
            <person name="Eisen J.A."/>
            <person name="Markowitz V."/>
            <person name="Hugenholtz P."/>
            <person name="Kyrpides N.C."/>
            <person name="Klenk H.P."/>
            <person name="Detter J.C."/>
        </authorList>
    </citation>
    <scope>NUCLEOTIDE SEQUENCE [LARGE SCALE GENOMIC DNA]</scope>
    <source>
        <strain evidence="13">DSM 8271 / FlGlyR</strain>
    </source>
</reference>
<dbReference type="Proteomes" id="UP000007488">
    <property type="component" value="Chromosome"/>
</dbReference>
<dbReference type="PROSITE" id="PS51790">
    <property type="entry name" value="MSRB"/>
    <property type="match status" value="1"/>
</dbReference>
<evidence type="ECO:0000256" key="2">
    <source>
        <dbReference type="ARBA" id="ARBA00011017"/>
    </source>
</evidence>
<evidence type="ECO:0000256" key="8">
    <source>
        <dbReference type="ARBA" id="ARBA00048782"/>
    </source>
</evidence>
<proteinExistence type="inferred from homology"/>
<dbReference type="AlphaFoldDB" id="F0SYN9"/>
<comment type="caution">
    <text evidence="9">Lacks conserved residue(s) required for the propagation of feature annotation.</text>
</comment>
<feature type="active site" evidence="10">
    <location>
        <position position="10"/>
    </location>
</feature>
<protein>
    <recommendedName>
        <fullName evidence="9 10">Multifunctional fusion protein</fullName>
    </recommendedName>
    <domain>
        <recommendedName>
            <fullName evidence="10">Peptide methionine sulfoxide reductase MsrA</fullName>
            <shortName evidence="10">Protein-methionine-S-oxide reductase</shortName>
            <ecNumber evidence="10">1.8.4.11</ecNumber>
        </recommendedName>
        <alternativeName>
            <fullName evidence="10">Peptide-methionine (S)-S-oxide reductase</fullName>
            <shortName evidence="10">Peptide Met(O) reductase</shortName>
        </alternativeName>
    </domain>
    <domain>
        <recommendedName>
            <fullName evidence="9">Peptide methionine sulfoxide reductase MsrB</fullName>
            <ecNumber evidence="9">1.8.4.12</ecNumber>
        </recommendedName>
        <alternativeName>
            <fullName evidence="9">Peptide-methionine (R)-S-oxide reductase</fullName>
        </alternativeName>
    </domain>
</protein>
<evidence type="ECO:0000256" key="3">
    <source>
        <dbReference type="ARBA" id="ARBA00023002"/>
    </source>
</evidence>
<evidence type="ECO:0000256" key="4">
    <source>
        <dbReference type="ARBA" id="ARBA00023268"/>
    </source>
</evidence>
<dbReference type="Pfam" id="PF01641">
    <property type="entry name" value="SelR"/>
    <property type="match status" value="1"/>
</dbReference>
<dbReference type="eggNOG" id="COG0229">
    <property type="taxonomic scope" value="Bacteria"/>
</dbReference>
<dbReference type="OrthoDB" id="4174719at2"/>
<keyword evidence="13" id="KW-1185">Reference proteome</keyword>
<dbReference type="InterPro" id="IPR028427">
    <property type="entry name" value="Met_Sox_Rdtase_MsrB"/>
</dbReference>
<evidence type="ECO:0000256" key="9">
    <source>
        <dbReference type="HAMAP-Rule" id="MF_01400"/>
    </source>
</evidence>
<comment type="similarity">
    <text evidence="9">Belongs to the MsrB Met sulfoxide reductase family.</text>
</comment>
<dbReference type="InterPro" id="IPR002569">
    <property type="entry name" value="Met_Sox_Rdtase_MsrA_dom"/>
</dbReference>
<keyword evidence="4" id="KW-0511">Multifunctional enzyme</keyword>
<dbReference type="Gene3D" id="3.30.1060.10">
    <property type="entry name" value="Peptide methionine sulphoxide reductase MsrA"/>
    <property type="match status" value="1"/>
</dbReference>
<dbReference type="FunFam" id="2.170.150.20:FF:000003">
    <property type="entry name" value="Peptide methionine sulfoxide reductase MsrB"/>
    <property type="match status" value="1"/>
</dbReference>
<dbReference type="HAMAP" id="MF_01401">
    <property type="entry name" value="MsrA"/>
    <property type="match status" value="1"/>
</dbReference>
<accession>F0SYN9</accession>
<dbReference type="HAMAP" id="MF_01400">
    <property type="entry name" value="MsrB"/>
    <property type="match status" value="1"/>
</dbReference>
<comment type="function">
    <text evidence="5 10">Has an important function as a repair enzyme for proteins that have been inactivated by oxidation. Catalyzes the reversible oxidation-reduction of methionine sulfoxide in proteins to methionine.</text>
</comment>
<dbReference type="NCBIfam" id="TIGR00357">
    <property type="entry name" value="peptide-methionine (R)-S-oxide reductase MsrB"/>
    <property type="match status" value="1"/>
</dbReference>
<dbReference type="eggNOG" id="COG0225">
    <property type="taxonomic scope" value="Bacteria"/>
</dbReference>
<comment type="catalytic activity">
    <reaction evidence="7 9">
        <text>L-methionyl-[protein] + [thioredoxin]-disulfide + H2O = L-methionyl-(R)-S-oxide-[protein] + [thioredoxin]-dithiol</text>
        <dbReference type="Rhea" id="RHEA:24164"/>
        <dbReference type="Rhea" id="RHEA-COMP:10698"/>
        <dbReference type="Rhea" id="RHEA-COMP:10700"/>
        <dbReference type="Rhea" id="RHEA-COMP:12313"/>
        <dbReference type="Rhea" id="RHEA-COMP:12314"/>
        <dbReference type="ChEBI" id="CHEBI:15377"/>
        <dbReference type="ChEBI" id="CHEBI:16044"/>
        <dbReference type="ChEBI" id="CHEBI:29950"/>
        <dbReference type="ChEBI" id="CHEBI:45764"/>
        <dbReference type="ChEBI" id="CHEBI:50058"/>
        <dbReference type="EC" id="1.8.4.12"/>
    </reaction>
</comment>
<dbReference type="InterPro" id="IPR002579">
    <property type="entry name" value="Met_Sox_Rdtase_MsrB_dom"/>
</dbReference>
<dbReference type="HOGENOM" id="CLU_031040_1_0_9"/>
<dbReference type="EMBL" id="CP002547">
    <property type="protein sequence ID" value="ADY54840.1"/>
    <property type="molecule type" value="Genomic_DNA"/>
</dbReference>
<dbReference type="InterPro" id="IPR036509">
    <property type="entry name" value="Met_Sox_Rdtase_MsrA_sf"/>
</dbReference>
<dbReference type="EC" id="1.8.4.11" evidence="10"/>
<comment type="catalytic activity">
    <reaction evidence="6 10">
        <text>L-methionyl-[protein] + [thioredoxin]-disulfide + H2O = L-methionyl-(S)-S-oxide-[protein] + [thioredoxin]-dithiol</text>
        <dbReference type="Rhea" id="RHEA:14217"/>
        <dbReference type="Rhea" id="RHEA-COMP:10698"/>
        <dbReference type="Rhea" id="RHEA-COMP:10700"/>
        <dbReference type="Rhea" id="RHEA-COMP:12313"/>
        <dbReference type="Rhea" id="RHEA-COMP:12315"/>
        <dbReference type="ChEBI" id="CHEBI:15377"/>
        <dbReference type="ChEBI" id="CHEBI:16044"/>
        <dbReference type="ChEBI" id="CHEBI:29950"/>
        <dbReference type="ChEBI" id="CHEBI:44120"/>
        <dbReference type="ChEBI" id="CHEBI:50058"/>
        <dbReference type="EC" id="1.8.4.11"/>
    </reaction>
</comment>
<dbReference type="GO" id="GO:0006979">
    <property type="term" value="P:response to oxidative stress"/>
    <property type="evidence" value="ECO:0007669"/>
    <property type="project" value="InterPro"/>
</dbReference>
<feature type="domain" description="MsrB" evidence="11">
    <location>
        <begin position="177"/>
        <end position="300"/>
    </location>
</feature>
<comment type="similarity">
    <text evidence="2">In the N-terminal section; belongs to the MsrA Met sulfoxide reductase family.</text>
</comment>
<dbReference type="GO" id="GO:0033743">
    <property type="term" value="F:peptide-methionine (R)-S-oxide reductase activity"/>
    <property type="evidence" value="ECO:0007669"/>
    <property type="project" value="UniProtKB-UniRule"/>
</dbReference>
<sequence>MSDLYLAGGCFWGMEKYLASVRGVISTQTGYANGHTEHPSYEEVCHDHTGHAETVYVHYDPEILPLEFLLELYFEAVDPTSVNRQGGDRGVQYRTGIYYVDEQDRPLIERSILKLQKRYDTPLAIEVKPLDNFYPAEEYHQKYLDKNPGGYCHIAPDKFRKAAQAMVNPASYYLSDTELLHQSLTKTQYEVTQNSATESPFRNEYFDHFEPGIYVDITTGEPLFVSSDKFQSGCGWPSFSAPIDPNVIREKPDRSHGMIRTEVRSRVGDAHLGHLFQDGPRESGGLRYCINSASLRFVPKKDMEREGYGYLLGLIK</sequence>
<dbReference type="KEGG" id="sgy:Sgly_0475"/>
<dbReference type="NCBIfam" id="TIGR00401">
    <property type="entry name" value="msrA"/>
    <property type="match status" value="1"/>
</dbReference>
<evidence type="ECO:0000256" key="10">
    <source>
        <dbReference type="HAMAP-Rule" id="MF_01401"/>
    </source>
</evidence>
<dbReference type="STRING" id="645991.Sgly_0475"/>
<comment type="similarity">
    <text evidence="1">In the C-terminal section; belongs to the MsrB Met sulfoxide reductase family.</text>
</comment>
<evidence type="ECO:0000256" key="6">
    <source>
        <dbReference type="ARBA" id="ARBA00047806"/>
    </source>
</evidence>
<comment type="catalytic activity">
    <reaction evidence="8 10">
        <text>[thioredoxin]-disulfide + L-methionine + H2O = L-methionine (S)-S-oxide + [thioredoxin]-dithiol</text>
        <dbReference type="Rhea" id="RHEA:19993"/>
        <dbReference type="Rhea" id="RHEA-COMP:10698"/>
        <dbReference type="Rhea" id="RHEA-COMP:10700"/>
        <dbReference type="ChEBI" id="CHEBI:15377"/>
        <dbReference type="ChEBI" id="CHEBI:29950"/>
        <dbReference type="ChEBI" id="CHEBI:50058"/>
        <dbReference type="ChEBI" id="CHEBI:57844"/>
        <dbReference type="ChEBI" id="CHEBI:58772"/>
        <dbReference type="EC" id="1.8.4.11"/>
    </reaction>
</comment>
<evidence type="ECO:0000313" key="12">
    <source>
        <dbReference type="EMBL" id="ADY54840.1"/>
    </source>
</evidence>
<evidence type="ECO:0000259" key="11">
    <source>
        <dbReference type="PROSITE" id="PS51790"/>
    </source>
</evidence>
<dbReference type="Pfam" id="PF01625">
    <property type="entry name" value="PMSR"/>
    <property type="match status" value="1"/>
</dbReference>
<evidence type="ECO:0000256" key="1">
    <source>
        <dbReference type="ARBA" id="ARBA00008076"/>
    </source>
</evidence>